<dbReference type="SMR" id="A2FGV3"/>
<dbReference type="PANTHER" id="PTHR10540">
    <property type="entry name" value="EUKARYOTIC TRANSLATION INITIATION FACTOR 3 SUBUNIT F-RELATED"/>
    <property type="match status" value="1"/>
</dbReference>
<dbReference type="Proteomes" id="UP000001542">
    <property type="component" value="Unassembled WGS sequence"/>
</dbReference>
<dbReference type="PANTHER" id="PTHR10540:SF7">
    <property type="entry name" value="26S PROTEASOME NON-ATPASE REGULATORY SUBUNIT 7"/>
    <property type="match status" value="1"/>
</dbReference>
<reference evidence="1" key="2">
    <citation type="journal article" date="2007" name="Science">
        <title>Draft genome sequence of the sexually transmitted pathogen Trichomonas vaginalis.</title>
        <authorList>
            <person name="Carlton J.M."/>
            <person name="Hirt R.P."/>
            <person name="Silva J.C."/>
            <person name="Delcher A.L."/>
            <person name="Schatz M."/>
            <person name="Zhao Q."/>
            <person name="Wortman J.R."/>
            <person name="Bidwell S.L."/>
            <person name="Alsmark U.C.M."/>
            <person name="Besteiro S."/>
            <person name="Sicheritz-Ponten T."/>
            <person name="Noel C.J."/>
            <person name="Dacks J.B."/>
            <person name="Foster P.G."/>
            <person name="Simillion C."/>
            <person name="Van de Peer Y."/>
            <person name="Miranda-Saavedra D."/>
            <person name="Barton G.J."/>
            <person name="Westrop G.D."/>
            <person name="Mueller S."/>
            <person name="Dessi D."/>
            <person name="Fiori P.L."/>
            <person name="Ren Q."/>
            <person name="Paulsen I."/>
            <person name="Zhang H."/>
            <person name="Bastida-Corcuera F.D."/>
            <person name="Simoes-Barbosa A."/>
            <person name="Brown M.T."/>
            <person name="Hayes R.D."/>
            <person name="Mukherjee M."/>
            <person name="Okumura C.Y."/>
            <person name="Schneider R."/>
            <person name="Smith A.J."/>
            <person name="Vanacova S."/>
            <person name="Villalvazo M."/>
            <person name="Haas B.J."/>
            <person name="Pertea M."/>
            <person name="Feldblyum T.V."/>
            <person name="Utterback T.R."/>
            <person name="Shu C.L."/>
            <person name="Osoegawa K."/>
            <person name="de Jong P.J."/>
            <person name="Hrdy I."/>
            <person name="Horvathova L."/>
            <person name="Zubacova Z."/>
            <person name="Dolezal P."/>
            <person name="Malik S.B."/>
            <person name="Logsdon J.M. Jr."/>
            <person name="Henze K."/>
            <person name="Gupta A."/>
            <person name="Wang C.C."/>
            <person name="Dunne R.L."/>
            <person name="Upcroft J.A."/>
            <person name="Upcroft P."/>
            <person name="White O."/>
            <person name="Salzberg S.L."/>
            <person name="Tang P."/>
            <person name="Chiu C.-H."/>
            <person name="Lee Y.-S."/>
            <person name="Embley T.M."/>
            <person name="Coombs G.H."/>
            <person name="Mottram J.C."/>
            <person name="Tachezy J."/>
            <person name="Fraser-Liggett C.M."/>
            <person name="Johnson P.J."/>
        </authorList>
    </citation>
    <scope>NUCLEOTIDE SEQUENCE [LARGE SCALE GENOMIC DNA]</scope>
    <source>
        <strain evidence="1">G3</strain>
    </source>
</reference>
<accession>A2FGV3</accession>
<dbReference type="GO" id="GO:0043161">
    <property type="term" value="P:proteasome-mediated ubiquitin-dependent protein catabolic process"/>
    <property type="evidence" value="ECO:0000318"/>
    <property type="project" value="GO_Central"/>
</dbReference>
<protein>
    <recommendedName>
        <fullName evidence="3">JAB1/MPN/MOV34 metalloenzyme domain-containing protein</fullName>
    </recommendedName>
</protein>
<dbReference type="KEGG" id="tva:4753620"/>
<name>A2FGV3_TRIV3</name>
<dbReference type="OrthoDB" id="1378at2759"/>
<evidence type="ECO:0000313" key="2">
    <source>
        <dbReference type="Proteomes" id="UP000001542"/>
    </source>
</evidence>
<dbReference type="GO" id="GO:0000502">
    <property type="term" value="C:proteasome complex"/>
    <property type="evidence" value="ECO:0000318"/>
    <property type="project" value="GO_Central"/>
</dbReference>
<reference evidence="1" key="1">
    <citation type="submission" date="2006-10" db="EMBL/GenBank/DDBJ databases">
        <authorList>
            <person name="Amadeo P."/>
            <person name="Zhao Q."/>
            <person name="Wortman J."/>
            <person name="Fraser-Liggett C."/>
            <person name="Carlton J."/>
        </authorList>
    </citation>
    <scope>NUCLEOTIDE SEQUENCE</scope>
    <source>
        <strain evidence="1">G3</strain>
    </source>
</reference>
<keyword evidence="2" id="KW-1185">Reference proteome</keyword>
<dbReference type="AlphaFoldDB" id="A2FGV3"/>
<dbReference type="EMBL" id="DS113785">
    <property type="protein sequence ID" value="EAX95857.1"/>
    <property type="molecule type" value="Genomic_DNA"/>
</dbReference>
<dbReference type="STRING" id="5722.A2FGV3"/>
<evidence type="ECO:0008006" key="3">
    <source>
        <dbReference type="Google" id="ProtNLM"/>
    </source>
</evidence>
<dbReference type="FunFam" id="3.40.140.10:FF:000171">
    <property type="entry name" value="Uncharacterized protein"/>
    <property type="match status" value="1"/>
</dbReference>
<organism evidence="1 2">
    <name type="scientific">Trichomonas vaginalis (strain ATCC PRA-98 / G3)</name>
    <dbReference type="NCBI Taxonomy" id="412133"/>
    <lineage>
        <taxon>Eukaryota</taxon>
        <taxon>Metamonada</taxon>
        <taxon>Parabasalia</taxon>
        <taxon>Trichomonadida</taxon>
        <taxon>Trichomonadidae</taxon>
        <taxon>Trichomonas</taxon>
    </lineage>
</organism>
<sequence length="267" mass="30957">MRKLYLHPQAALQMSQHCTLTKYINMKEFPDISYFAGALYGIEDADKIEVISTFQLAIKNDNGKIVVNRAAYEELDKYELDIHKSEKALGFYWIGNIPDKELDLITAELNIFYPVLCRIKFTGEDEHPIKLFAQEDQKWKECKYSYRTENPEHICISELQSGGDVKKSIEFTISAYKELERNLDLIECHLQKIKNKEVEFDEDFVRKANEIGIWFRNTYETDADISSIEEANLGLLSGQLTQLTFLAMKMIKPFSKPVPRGESSQFL</sequence>
<dbReference type="Gene3D" id="3.40.140.10">
    <property type="entry name" value="Cytidine Deaminase, domain 2"/>
    <property type="match status" value="1"/>
</dbReference>
<dbReference type="InParanoid" id="A2FGV3"/>
<proteinExistence type="predicted"/>
<dbReference type="VEuPathDB" id="TrichDB:TVAGG3_0972310"/>
<dbReference type="CDD" id="cd08057">
    <property type="entry name" value="MPN_euk_non_mb"/>
    <property type="match status" value="1"/>
</dbReference>
<gene>
    <name evidence="1" type="ORF">TVAG_053720</name>
</gene>
<dbReference type="VEuPathDB" id="TrichDB:TVAGG3_0971950"/>
<evidence type="ECO:0000313" key="1">
    <source>
        <dbReference type="EMBL" id="EAX95857.1"/>
    </source>
</evidence>
<dbReference type="RefSeq" id="XP_001308787.1">
    <property type="nucleotide sequence ID" value="XM_001308786.1"/>
</dbReference>
<dbReference type="VEuPathDB" id="TrichDB:TVAG_053720"/>